<keyword evidence="2" id="KW-1185">Reference proteome</keyword>
<dbReference type="Proteomes" id="UP000276133">
    <property type="component" value="Unassembled WGS sequence"/>
</dbReference>
<sequence>MCRSKNGICDSIKYWFQNIKERKEELKLLVMAYLPRTEPNAEFVLKIGTTRIDAEYNATFEQGFIYFCENKQYITTFLCIQFYVIFYIAESGNLVFLDPAMNLTLNKKIRSVFGKKFDVILLGSFLTQFWTDKRKYTISWKN</sequence>
<proteinExistence type="predicted"/>
<reference evidence="1 2" key="1">
    <citation type="journal article" date="2018" name="Sci. Rep.">
        <title>Genomic signatures of local adaptation to the degree of environmental predictability in rotifers.</title>
        <authorList>
            <person name="Franch-Gras L."/>
            <person name="Hahn C."/>
            <person name="Garcia-Roger E.M."/>
            <person name="Carmona M.J."/>
            <person name="Serra M."/>
            <person name="Gomez A."/>
        </authorList>
    </citation>
    <scope>NUCLEOTIDE SEQUENCE [LARGE SCALE GENOMIC DNA]</scope>
    <source>
        <strain evidence="1">HYR1</strain>
    </source>
</reference>
<dbReference type="EMBL" id="REGN01009890">
    <property type="protein sequence ID" value="RNA00146.1"/>
    <property type="molecule type" value="Genomic_DNA"/>
</dbReference>
<gene>
    <name evidence="1" type="ORF">BpHYR1_025436</name>
</gene>
<protein>
    <submittedName>
        <fullName evidence="1">Uncharacterized protein</fullName>
    </submittedName>
</protein>
<organism evidence="1 2">
    <name type="scientific">Brachionus plicatilis</name>
    <name type="common">Marine rotifer</name>
    <name type="synonym">Brachionus muelleri</name>
    <dbReference type="NCBI Taxonomy" id="10195"/>
    <lineage>
        <taxon>Eukaryota</taxon>
        <taxon>Metazoa</taxon>
        <taxon>Spiralia</taxon>
        <taxon>Gnathifera</taxon>
        <taxon>Rotifera</taxon>
        <taxon>Eurotatoria</taxon>
        <taxon>Monogononta</taxon>
        <taxon>Pseudotrocha</taxon>
        <taxon>Ploima</taxon>
        <taxon>Brachionidae</taxon>
        <taxon>Brachionus</taxon>
    </lineage>
</organism>
<evidence type="ECO:0000313" key="2">
    <source>
        <dbReference type="Proteomes" id="UP000276133"/>
    </source>
</evidence>
<comment type="caution">
    <text evidence="1">The sequence shown here is derived from an EMBL/GenBank/DDBJ whole genome shotgun (WGS) entry which is preliminary data.</text>
</comment>
<name>A0A3M7PM01_BRAPC</name>
<dbReference type="AlphaFoldDB" id="A0A3M7PM01"/>
<evidence type="ECO:0000313" key="1">
    <source>
        <dbReference type="EMBL" id="RNA00146.1"/>
    </source>
</evidence>
<accession>A0A3M7PM01</accession>